<organism evidence="5 11">
    <name type="scientific">Eubacterium ventriosum</name>
    <dbReference type="NCBI Taxonomy" id="39496"/>
    <lineage>
        <taxon>Bacteria</taxon>
        <taxon>Bacillati</taxon>
        <taxon>Bacillota</taxon>
        <taxon>Clostridia</taxon>
        <taxon>Eubacteriales</taxon>
        <taxon>Eubacteriaceae</taxon>
        <taxon>Eubacterium</taxon>
    </lineage>
</organism>
<evidence type="ECO:0000313" key="8">
    <source>
        <dbReference type="Proteomes" id="UP000283314"/>
    </source>
</evidence>
<dbReference type="Pfam" id="PF12917">
    <property type="entry name" value="YfbR-like"/>
    <property type="match status" value="1"/>
</dbReference>
<dbReference type="Gene3D" id="1.10.3210.10">
    <property type="entry name" value="Hypothetical protein af1432"/>
    <property type="match status" value="1"/>
</dbReference>
<dbReference type="EC" id="3.1.3.89" evidence="5"/>
<dbReference type="InterPro" id="IPR039356">
    <property type="entry name" value="YfbR/HDDC2"/>
</dbReference>
<dbReference type="NCBIfam" id="NF003009">
    <property type="entry name" value="PRK03826.1"/>
    <property type="match status" value="1"/>
</dbReference>
<dbReference type="InterPro" id="IPR003607">
    <property type="entry name" value="HD/PDEase_dom"/>
</dbReference>
<dbReference type="EMBL" id="QSFV01000030">
    <property type="protein sequence ID" value="RHA79100.1"/>
    <property type="molecule type" value="Genomic_DNA"/>
</dbReference>
<dbReference type="PANTHER" id="PTHR11845">
    <property type="entry name" value="5'-DEOXYNUCLEOTIDASE HDDC2"/>
    <property type="match status" value="1"/>
</dbReference>
<dbReference type="Proteomes" id="UP000286186">
    <property type="component" value="Unassembled WGS sequence"/>
</dbReference>
<dbReference type="Proteomes" id="UP000285740">
    <property type="component" value="Unassembled WGS sequence"/>
</dbReference>
<accession>A0A413T5H1</accession>
<dbReference type="AlphaFoldDB" id="A0A413T5H1"/>
<keyword evidence="1 5" id="KW-0378">Hydrolase</keyword>
<evidence type="ECO:0000313" key="5">
    <source>
        <dbReference type="EMBL" id="RHA79100.1"/>
    </source>
</evidence>
<evidence type="ECO:0000313" key="3">
    <source>
        <dbReference type="EMBL" id="RHA17742.1"/>
    </source>
</evidence>
<sequence length="191" mass="21951">MNNFFGMLARMKYINRWGLMRNTKTENIAEHSLEVAIIAHALAVIGNAYFGKELDAEHIAMLGIMHDTTEIITGDLPTPIKYYAPEIRDAYKKVENVAACQLISELPEEMQNAYEDILIENDDINWKYVKAADKMSAYIKCIEERNTGNTDFAKAEETIKKALDEMHMEEIEKFIEMFLPAYTKTLDEISK</sequence>
<proteinExistence type="predicted"/>
<dbReference type="Proteomes" id="UP000284598">
    <property type="component" value="Unassembled WGS sequence"/>
</dbReference>
<dbReference type="Proteomes" id="UP000283314">
    <property type="component" value="Unassembled WGS sequence"/>
</dbReference>
<keyword evidence="10" id="KW-1185">Reference proteome</keyword>
<evidence type="ECO:0000313" key="9">
    <source>
        <dbReference type="Proteomes" id="UP000284598"/>
    </source>
</evidence>
<evidence type="ECO:0000313" key="12">
    <source>
        <dbReference type="Proteomes" id="UP000286186"/>
    </source>
</evidence>
<dbReference type="EMBL" id="QROT01000004">
    <property type="protein sequence ID" value="RHL45877.1"/>
    <property type="molecule type" value="Genomic_DNA"/>
</dbReference>
<protein>
    <submittedName>
        <fullName evidence="5">5'-deoxynucleotidase</fullName>
        <ecNumber evidence="5">3.1.3.89</ecNumber>
    </submittedName>
</protein>
<reference evidence="8 9" key="1">
    <citation type="submission" date="2018-08" db="EMBL/GenBank/DDBJ databases">
        <title>A genome reference for cultivated species of the human gut microbiota.</title>
        <authorList>
            <person name="Zou Y."/>
            <person name="Xue W."/>
            <person name="Luo G."/>
        </authorList>
    </citation>
    <scope>NUCLEOTIDE SEQUENCE [LARGE SCALE GENOMIC DNA]</scope>
    <source>
        <strain evidence="7 8">AF37-4</strain>
        <strain evidence="6 12">AM23-22</strain>
        <strain evidence="5 11">AM42-30</strain>
        <strain evidence="4 9">AM43-2</strain>
        <strain evidence="3 10">AM44-11BH</strain>
    </source>
</reference>
<dbReference type="PANTHER" id="PTHR11845:SF13">
    <property type="entry name" value="5'-DEOXYNUCLEOTIDASE HDDC2"/>
    <property type="match status" value="1"/>
</dbReference>
<evidence type="ECO:0000313" key="10">
    <source>
        <dbReference type="Proteomes" id="UP000284779"/>
    </source>
</evidence>
<dbReference type="Proteomes" id="UP000284779">
    <property type="component" value="Unassembled WGS sequence"/>
</dbReference>
<evidence type="ECO:0000313" key="11">
    <source>
        <dbReference type="Proteomes" id="UP000285740"/>
    </source>
</evidence>
<comment type="caution">
    <text evidence="5">The sequence shown here is derived from an EMBL/GenBank/DDBJ whole genome shotgun (WGS) entry which is preliminary data.</text>
</comment>
<dbReference type="EMBL" id="QSFD01000008">
    <property type="protein sequence ID" value="RHA17742.1"/>
    <property type="molecule type" value="Genomic_DNA"/>
</dbReference>
<feature type="domain" description="HD/PDEase" evidence="2">
    <location>
        <begin position="24"/>
        <end position="147"/>
    </location>
</feature>
<evidence type="ECO:0000256" key="1">
    <source>
        <dbReference type="ARBA" id="ARBA00022801"/>
    </source>
</evidence>
<dbReference type="EMBL" id="QSFO01000005">
    <property type="protein sequence ID" value="RHA55230.1"/>
    <property type="molecule type" value="Genomic_DNA"/>
</dbReference>
<dbReference type="GeneID" id="66466873"/>
<dbReference type="EMBL" id="QRHR01000001">
    <property type="protein sequence ID" value="RHF90734.1"/>
    <property type="molecule type" value="Genomic_DNA"/>
</dbReference>
<evidence type="ECO:0000313" key="4">
    <source>
        <dbReference type="EMBL" id="RHA55230.1"/>
    </source>
</evidence>
<evidence type="ECO:0000313" key="6">
    <source>
        <dbReference type="EMBL" id="RHF90734.1"/>
    </source>
</evidence>
<name>A0A413T5H1_9FIRM</name>
<dbReference type="SMART" id="SM00471">
    <property type="entry name" value="HDc"/>
    <property type="match status" value="1"/>
</dbReference>
<evidence type="ECO:0000313" key="7">
    <source>
        <dbReference type="EMBL" id="RHL45877.1"/>
    </source>
</evidence>
<dbReference type="RefSeq" id="WP_117901154.1">
    <property type="nucleotide sequence ID" value="NZ_CABJDQ010000004.1"/>
</dbReference>
<gene>
    <name evidence="7" type="ORF">DW018_06425</name>
    <name evidence="6" type="ORF">DW652_00540</name>
    <name evidence="5" type="ORF">DW918_08640</name>
    <name evidence="4" type="ORF">DW929_05660</name>
    <name evidence="3" type="ORF">DW944_08920</name>
</gene>
<evidence type="ECO:0000259" key="2">
    <source>
        <dbReference type="SMART" id="SM00471"/>
    </source>
</evidence>
<dbReference type="GO" id="GO:0002953">
    <property type="term" value="F:5'-deoxynucleotidase activity"/>
    <property type="evidence" value="ECO:0007669"/>
    <property type="project" value="UniProtKB-EC"/>
</dbReference>
<dbReference type="SUPFAM" id="SSF109604">
    <property type="entry name" value="HD-domain/PDEase-like"/>
    <property type="match status" value="1"/>
</dbReference>
<dbReference type="GO" id="GO:0005737">
    <property type="term" value="C:cytoplasm"/>
    <property type="evidence" value="ECO:0007669"/>
    <property type="project" value="TreeGrafter"/>
</dbReference>